<dbReference type="Pfam" id="PF02561">
    <property type="entry name" value="FliS"/>
    <property type="match status" value="1"/>
</dbReference>
<evidence type="ECO:0000256" key="4">
    <source>
        <dbReference type="ARBA" id="ARBA00022795"/>
    </source>
</evidence>
<dbReference type="SUPFAM" id="SSF101116">
    <property type="entry name" value="Flagellar export chaperone FliS"/>
    <property type="match status" value="1"/>
</dbReference>
<comment type="similarity">
    <text evidence="2 7">Belongs to the FliS family.</text>
</comment>
<comment type="subcellular location">
    <subcellularLocation>
        <location evidence="1 7">Cytoplasm</location>
        <location evidence="1 7">Cytosol</location>
    </subcellularLocation>
</comment>
<evidence type="ECO:0000256" key="6">
    <source>
        <dbReference type="ARBA" id="ARBA00069985"/>
    </source>
</evidence>
<dbReference type="InterPro" id="IPR003713">
    <property type="entry name" value="FliS"/>
</dbReference>
<organism evidence="8 9">
    <name type="scientific">Dickeya aquatica</name>
    <dbReference type="NCBI Taxonomy" id="1401087"/>
    <lineage>
        <taxon>Bacteria</taxon>
        <taxon>Pseudomonadati</taxon>
        <taxon>Pseudomonadota</taxon>
        <taxon>Gammaproteobacteria</taxon>
        <taxon>Enterobacterales</taxon>
        <taxon>Pectobacteriaceae</taxon>
        <taxon>Dickeya</taxon>
    </lineage>
</organism>
<keyword evidence="5" id="KW-0143">Chaperone</keyword>
<dbReference type="KEGG" id="daq:DAQ1742_02897"/>
<keyword evidence="8" id="KW-0282">Flagellum</keyword>
<dbReference type="Gene3D" id="1.20.120.340">
    <property type="entry name" value="Flagellar protein FliS"/>
    <property type="match status" value="1"/>
</dbReference>
<evidence type="ECO:0000256" key="5">
    <source>
        <dbReference type="ARBA" id="ARBA00023186"/>
    </source>
</evidence>
<dbReference type="EMBL" id="LT615367">
    <property type="protein sequence ID" value="SLM63746.1"/>
    <property type="molecule type" value="Genomic_DNA"/>
</dbReference>
<dbReference type="AlphaFoldDB" id="A0A375ACU9"/>
<gene>
    <name evidence="8" type="primary">fliS</name>
    <name evidence="8" type="ORF">DAQ1742_02897</name>
</gene>
<dbReference type="Proteomes" id="UP000294820">
    <property type="component" value="Chromosome 1"/>
</dbReference>
<evidence type="ECO:0000313" key="9">
    <source>
        <dbReference type="Proteomes" id="UP000294820"/>
    </source>
</evidence>
<keyword evidence="8" id="KW-0969">Cilium</keyword>
<reference evidence="8 9" key="1">
    <citation type="submission" date="2016-09" db="EMBL/GenBank/DDBJ databases">
        <authorList>
            <person name="Reverchon S."/>
            <person name="Nasser W."/>
            <person name="Leonard S."/>
            <person name="Brochier C."/>
            <person name="Duprey A."/>
        </authorList>
    </citation>
    <scope>NUCLEOTIDE SEQUENCE [LARGE SCALE GENOMIC DNA]</scope>
    <source>
        <strain evidence="8 9">174/2</strain>
    </source>
</reference>
<keyword evidence="4 7" id="KW-1005">Bacterial flagellum biogenesis</keyword>
<evidence type="ECO:0000313" key="8">
    <source>
        <dbReference type="EMBL" id="SLM63746.1"/>
    </source>
</evidence>
<dbReference type="InterPro" id="IPR036584">
    <property type="entry name" value="FliS_sf"/>
</dbReference>
<dbReference type="CDD" id="cd16098">
    <property type="entry name" value="FliS"/>
    <property type="match status" value="1"/>
</dbReference>
<dbReference type="FunFam" id="1.20.120.340:FF:000001">
    <property type="entry name" value="Flagellar secretion chaperone FliS"/>
    <property type="match status" value="1"/>
</dbReference>
<dbReference type="GO" id="GO:0071973">
    <property type="term" value="P:bacterial-type flagellum-dependent cell motility"/>
    <property type="evidence" value="ECO:0007669"/>
    <property type="project" value="TreeGrafter"/>
</dbReference>
<evidence type="ECO:0000256" key="2">
    <source>
        <dbReference type="ARBA" id="ARBA00008787"/>
    </source>
</evidence>
<dbReference type="NCBIfam" id="TIGR00208">
    <property type="entry name" value="fliS"/>
    <property type="match status" value="1"/>
</dbReference>
<protein>
    <recommendedName>
        <fullName evidence="6 7">Flagellar secretion chaperone FliS</fullName>
    </recommendedName>
</protein>
<dbReference type="GO" id="GO:0005829">
    <property type="term" value="C:cytosol"/>
    <property type="evidence" value="ECO:0007669"/>
    <property type="project" value="UniProtKB-SubCell"/>
</dbReference>
<dbReference type="PANTHER" id="PTHR34773:SF1">
    <property type="entry name" value="FLAGELLAR SECRETION CHAPERONE FLIS"/>
    <property type="match status" value="1"/>
</dbReference>
<keyword evidence="8" id="KW-0966">Cell projection</keyword>
<accession>A0A375ACU9</accession>
<evidence type="ECO:0000256" key="7">
    <source>
        <dbReference type="PIRNR" id="PIRNR039090"/>
    </source>
</evidence>
<evidence type="ECO:0000256" key="3">
    <source>
        <dbReference type="ARBA" id="ARBA00022490"/>
    </source>
</evidence>
<evidence type="ECO:0000256" key="1">
    <source>
        <dbReference type="ARBA" id="ARBA00004514"/>
    </source>
</evidence>
<proteinExistence type="inferred from homology"/>
<sequence>MNITVFFIVNRLFQHMVMYRKNVSQAYTQVGVESAVMSASPHQLIVMLFDGAKSALIRARILIGQNDIVGKGNALSKAIDIISNGLKLGLDMEKGGELAENLAELYDYMVRRLLHANINNDVQAIMEVEALIDNISDAWKQIGPGYQPTTETR</sequence>
<keyword evidence="9" id="KW-1185">Reference proteome</keyword>
<name>A0A375ACU9_9GAMM</name>
<dbReference type="GO" id="GO:0044780">
    <property type="term" value="P:bacterial-type flagellum assembly"/>
    <property type="evidence" value="ECO:0007669"/>
    <property type="project" value="InterPro"/>
</dbReference>
<keyword evidence="3 7" id="KW-0963">Cytoplasm</keyword>
<dbReference type="PANTHER" id="PTHR34773">
    <property type="entry name" value="FLAGELLAR SECRETION CHAPERONE FLIS"/>
    <property type="match status" value="1"/>
</dbReference>
<dbReference type="PIRSF" id="PIRSF039090">
    <property type="entry name" value="Flis"/>
    <property type="match status" value="1"/>
</dbReference>